<gene>
    <name evidence="1" type="ORF">HNR60_000831</name>
</gene>
<reference evidence="1 2" key="1">
    <citation type="submission" date="2020-08" db="EMBL/GenBank/DDBJ databases">
        <title>Genomic Encyclopedia of Type Strains, Phase IV (KMG-IV): sequencing the most valuable type-strain genomes for metagenomic binning, comparative biology and taxonomic classification.</title>
        <authorList>
            <person name="Goeker M."/>
        </authorList>
    </citation>
    <scope>NUCLEOTIDE SEQUENCE [LARGE SCALE GENOMIC DNA]</scope>
    <source>
        <strain evidence="1 2">DSM 12706</strain>
    </source>
</reference>
<keyword evidence="2" id="KW-1185">Reference proteome</keyword>
<dbReference type="AlphaFoldDB" id="A0A7W7Z141"/>
<dbReference type="Proteomes" id="UP000542353">
    <property type="component" value="Unassembled WGS sequence"/>
</dbReference>
<proteinExistence type="predicted"/>
<evidence type="ECO:0000313" key="1">
    <source>
        <dbReference type="EMBL" id="MBB5046089.1"/>
    </source>
</evidence>
<evidence type="ECO:0000313" key="2">
    <source>
        <dbReference type="Proteomes" id="UP000542353"/>
    </source>
</evidence>
<accession>A0A7W7Z141</accession>
<name>A0A7W7Z141_9BRAD</name>
<sequence>MDFIQIAISARLAHGDLVAADKALEAGPEDHAIRLVLLKHLLVSCANVTDLEGISRGLYKDHPELNEIISTHRRAFEFAKYMRNIAVGHVNPALCRKAIEWRPELNAVLAAHDAGADAFLSYAILETAINTFVDGERHKVFESDTDLAYPPDLTRFLNYLGETVHAGIAYCSALSAIAVSRAELPDYREKWFELAAKAGQTEFRFITRKGEQA</sequence>
<comment type="caution">
    <text evidence="1">The sequence shown here is derived from an EMBL/GenBank/DDBJ whole genome shotgun (WGS) entry which is preliminary data.</text>
</comment>
<dbReference type="RefSeq" id="WP_184254603.1">
    <property type="nucleotide sequence ID" value="NZ_JACHIH010000003.1"/>
</dbReference>
<dbReference type="EMBL" id="JACHIH010000003">
    <property type="protein sequence ID" value="MBB5046089.1"/>
    <property type="molecule type" value="Genomic_DNA"/>
</dbReference>
<organism evidence="1 2">
    <name type="scientific">Rhodopseudomonas rhenobacensis</name>
    <dbReference type="NCBI Taxonomy" id="87461"/>
    <lineage>
        <taxon>Bacteria</taxon>
        <taxon>Pseudomonadati</taxon>
        <taxon>Pseudomonadota</taxon>
        <taxon>Alphaproteobacteria</taxon>
        <taxon>Hyphomicrobiales</taxon>
        <taxon>Nitrobacteraceae</taxon>
        <taxon>Rhodopseudomonas</taxon>
    </lineage>
</organism>
<protein>
    <submittedName>
        <fullName evidence="1">Uncharacterized protein</fullName>
    </submittedName>
</protein>